<reference evidence="1 2" key="1">
    <citation type="submission" date="2015-11" db="EMBL/GenBank/DDBJ databases">
        <title>Complete genome sequencing of a biphenyl-degrading bacterium, Pseudomonas putida KF715 (=NBRC110667).</title>
        <authorList>
            <person name="Suenaga H."/>
            <person name="Fujihara N."/>
            <person name="Watanabe T."/>
            <person name="Hirose J."/>
            <person name="Kimura N."/>
            <person name="Yamazoe A."/>
            <person name="Hosoyama A."/>
            <person name="Shimodaira J."/>
            <person name="Furukawa K."/>
        </authorList>
    </citation>
    <scope>NUCLEOTIDE SEQUENCE [LARGE SCALE GENOMIC DNA]</scope>
    <source>
        <strain evidence="1 2">KF715</strain>
        <plasmid evidence="2">Plasmid pkf715c dna</plasmid>
    </source>
</reference>
<evidence type="ECO:0000313" key="1">
    <source>
        <dbReference type="EMBL" id="BAW27546.1"/>
    </source>
</evidence>
<geneLocation type="plasmid" evidence="2">
    <name>pkf715c dna</name>
</geneLocation>
<protein>
    <submittedName>
        <fullName evidence="1">Uncharacterized protein</fullName>
    </submittedName>
</protein>
<gene>
    <name evidence="1" type="ORF">KF715C_pC1130</name>
</gene>
<dbReference type="NCBIfam" id="NF041591">
    <property type="entry name" value="CxxC_VVA0879"/>
    <property type="match status" value="1"/>
</dbReference>
<dbReference type="RefSeq" id="WP_096427256.1">
    <property type="nucleotide sequence ID" value="NZ_AP015032.1"/>
</dbReference>
<dbReference type="InterPro" id="IPR048166">
    <property type="entry name" value="VVA0879-like"/>
</dbReference>
<sequence length="119" mass="13086">MNGRREISLEQFQEEYKAQAATREDVVFVCPQCKTLQSGRDFIDAGIGDEMDDLQFRLGTSCIGRFIQGKGCDLTLGGLQMHTLSIVTPDGETVPHFDLASPADAAAHRARQAEAKNDR</sequence>
<dbReference type="Proteomes" id="UP000218731">
    <property type="component" value="Plasmid pKF715C"/>
</dbReference>
<organism evidence="1 2">
    <name type="scientific">Pseudomonas putida</name>
    <name type="common">Arthrobacter siderocapsulatus</name>
    <dbReference type="NCBI Taxonomy" id="303"/>
    <lineage>
        <taxon>Bacteria</taxon>
        <taxon>Pseudomonadati</taxon>
        <taxon>Pseudomonadota</taxon>
        <taxon>Gammaproteobacteria</taxon>
        <taxon>Pseudomonadales</taxon>
        <taxon>Pseudomonadaceae</taxon>
        <taxon>Pseudomonas</taxon>
    </lineage>
</organism>
<keyword evidence="1" id="KW-0614">Plasmid</keyword>
<dbReference type="EMBL" id="AP015032">
    <property type="protein sequence ID" value="BAW27546.1"/>
    <property type="molecule type" value="Genomic_DNA"/>
</dbReference>
<accession>A0A1L7NQ01</accession>
<evidence type="ECO:0000313" key="2">
    <source>
        <dbReference type="Proteomes" id="UP000218731"/>
    </source>
</evidence>
<proteinExistence type="predicted"/>
<dbReference type="AlphaFoldDB" id="A0A1L7NQ01"/>
<name>A0A1L7NQ01_PSEPU</name>